<name>A0ABN6M6R9_9BACT</name>
<evidence type="ECO:0000313" key="2">
    <source>
        <dbReference type="EMBL" id="BDD87744.1"/>
    </source>
</evidence>
<dbReference type="InterPro" id="IPR014710">
    <property type="entry name" value="RmlC-like_jellyroll"/>
</dbReference>
<dbReference type="Proteomes" id="UP000830055">
    <property type="component" value="Chromosome"/>
</dbReference>
<dbReference type="InterPro" id="IPR025499">
    <property type="entry name" value="KdgF"/>
</dbReference>
<keyword evidence="3" id="KW-1185">Reference proteome</keyword>
<dbReference type="SUPFAM" id="SSF51182">
    <property type="entry name" value="RmlC-like cupins"/>
    <property type="match status" value="1"/>
</dbReference>
<dbReference type="InterPro" id="IPR052535">
    <property type="entry name" value="Bacilysin_H2HPP_isomerase"/>
</dbReference>
<dbReference type="InterPro" id="IPR013096">
    <property type="entry name" value="Cupin_2"/>
</dbReference>
<dbReference type="EMBL" id="AP025516">
    <property type="protein sequence ID" value="BDD87744.1"/>
    <property type="molecule type" value="Genomic_DNA"/>
</dbReference>
<accession>A0ABN6M6R9</accession>
<gene>
    <name evidence="2" type="ORF">DPPLL_21090</name>
</gene>
<evidence type="ECO:0000313" key="3">
    <source>
        <dbReference type="Proteomes" id="UP000830055"/>
    </source>
</evidence>
<reference evidence="2 3" key="1">
    <citation type="submission" date="2022-01" db="EMBL/GenBank/DDBJ databases">
        <title>Desulfofustis limnae sp. nov., a novel mesophilic sulfate-reducing bacterium isolated from marsh soil.</title>
        <authorList>
            <person name="Watanabe M."/>
            <person name="Takahashi A."/>
            <person name="Kojima H."/>
            <person name="Fukui M."/>
        </authorList>
    </citation>
    <scope>NUCLEOTIDE SEQUENCE [LARGE SCALE GENOMIC DNA]</scope>
    <source>
        <strain evidence="2 3">PPLL</strain>
    </source>
</reference>
<dbReference type="Pfam" id="PF07883">
    <property type="entry name" value="Cupin_2"/>
    <property type="match status" value="1"/>
</dbReference>
<proteinExistence type="predicted"/>
<dbReference type="CDD" id="cd02238">
    <property type="entry name" value="cupin_KdgF"/>
    <property type="match status" value="1"/>
</dbReference>
<dbReference type="PIRSF" id="PIRSF029883">
    <property type="entry name" value="KdgF"/>
    <property type="match status" value="1"/>
</dbReference>
<dbReference type="PANTHER" id="PTHR40112">
    <property type="entry name" value="H2HPP ISOMERASE"/>
    <property type="match status" value="1"/>
</dbReference>
<evidence type="ECO:0000259" key="1">
    <source>
        <dbReference type="Pfam" id="PF07883"/>
    </source>
</evidence>
<dbReference type="RefSeq" id="WP_284151158.1">
    <property type="nucleotide sequence ID" value="NZ_AP025516.1"/>
</dbReference>
<dbReference type="InterPro" id="IPR011051">
    <property type="entry name" value="RmlC_Cupin_sf"/>
</dbReference>
<sequence length="113" mass="12416">MIGRADEKGFRQLLPGIQQRTPVFGTQMLLAEFRLAKDAILPLHNHPHEQIGYLVSGRLRFTIGGEVTLVAAGDSWCVPGGVEHGVEVLDDAVVVEVFAPVREDYLPDAGQRR</sequence>
<dbReference type="Gene3D" id="2.60.120.10">
    <property type="entry name" value="Jelly Rolls"/>
    <property type="match status" value="1"/>
</dbReference>
<organism evidence="2 3">
    <name type="scientific">Desulfofustis limnaeus</name>
    <dbReference type="NCBI Taxonomy" id="2740163"/>
    <lineage>
        <taxon>Bacteria</taxon>
        <taxon>Pseudomonadati</taxon>
        <taxon>Thermodesulfobacteriota</taxon>
        <taxon>Desulfobulbia</taxon>
        <taxon>Desulfobulbales</taxon>
        <taxon>Desulfocapsaceae</taxon>
        <taxon>Desulfofustis</taxon>
    </lineage>
</organism>
<dbReference type="PANTHER" id="PTHR40112:SF1">
    <property type="entry name" value="H2HPP ISOMERASE"/>
    <property type="match status" value="1"/>
</dbReference>
<protein>
    <submittedName>
        <fullName evidence="2">Cupin</fullName>
    </submittedName>
</protein>
<feature type="domain" description="Cupin type-2" evidence="1">
    <location>
        <begin position="33"/>
        <end position="95"/>
    </location>
</feature>